<gene>
    <name evidence="1" type="ORF">MRB53_030155</name>
</gene>
<reference evidence="1 2" key="1">
    <citation type="journal article" date="2022" name="Hortic Res">
        <title>A haplotype resolved chromosomal level avocado genome allows analysis of novel avocado genes.</title>
        <authorList>
            <person name="Nath O."/>
            <person name="Fletcher S.J."/>
            <person name="Hayward A."/>
            <person name="Shaw L.M."/>
            <person name="Masouleh A.K."/>
            <person name="Furtado A."/>
            <person name="Henry R.J."/>
            <person name="Mitter N."/>
        </authorList>
    </citation>
    <scope>NUCLEOTIDE SEQUENCE [LARGE SCALE GENOMIC DNA]</scope>
    <source>
        <strain evidence="2">cv. Hass</strain>
    </source>
</reference>
<evidence type="ECO:0000313" key="2">
    <source>
        <dbReference type="Proteomes" id="UP001234297"/>
    </source>
</evidence>
<protein>
    <submittedName>
        <fullName evidence="1">Uncharacterized protein</fullName>
    </submittedName>
</protein>
<name>A0ACC2KKE2_PERAE</name>
<sequence>MEENPKSSVFNDFPPFDFEGRNDWDPSELISFLRSAFRREDFAKAEEMLRLKEEKQKACERRLEELEKELEGFRIWHAEMEEKNKKAEVGFRGLIVEIERKEREGRERIASLETKLGAMDFRKFAVDQELETQKRLCGKLEKQVARLEEDHRLVCEREQRAREKIARLEVEVEQEAQEKFVELKVENRRAENEIADYKKRCGELEVRILQLEEDNSNLRSRERGLLEKIRMEPKELLGNSCYGEKVKRESLGMVGHQNELVHAFADVGSSSHSPLRETAPPQTRVTPLVIGVPSESFGIADYEGPIITGKDHLRQVRQKLLFNEERSSYKKETPVRANCAKSREDVVVVSDDEMDIVAPPLSSNVGNSRFEETYRNMKGPALLKGLRGIHSDLQAAAEENASSSEENITLSFTPKRKHASKVIASDNEGEDDDDKVPLSRLKMKKLAEVTDRCFNPSLSPVQRSRKSPTISSDNDSVEITPSRRRIIPLRECGETKHRAKKSYPSHSIGENLFSKTDNVPFATSEASYQTPQEATPESHPEADEVEHVESDSEGESLGGFIVQESDGSESKGSFADSSGDEAENGKELKQLLEGIRRKKDTSKWEYEADLLSSFSQDPVLCMKAVCALYRQQTSDEKSMKGSLYANNRGFSKFDALKGSLLADFLTDGDPHETERGAERERERERISISSLFYRKTTKAFPFSDAMERTEDIHVTVEEEAEAPQLKSKENDQSVESRTCNVMAAENDWAEPLSSLISADAFAEALGGKSEIWCTDPQAQNGRPSAGPCTMTDSGVVVEELTLNNYRHVDLSVAGSSNSQEAVLSRKGQWHHLYQLAGGLKIGNSPVDLSMETDGREGAGNESPTTLLAEKPQLDKHPDEVYSGSAEPLISSNNCTVSRSAFTNFPGGIRTKFLPASGFSHFFVKNTLKGKGTVYRHFQNLERSSVLSRNQNSEKSICEGVKDSNTLQGSNPEAHDLFPCDSAGVGPGSVQDGISLREWLKSRSRKISKVENMNIFKQILKLVDTAHSQGFSLQDARPSCFMLVSSERVKYIGSWAPQTQTKFLGNVRSQDPHSLEHHLKRKRPMEQGILTNSVSLTKNQKLSEHLKLADQLPKLSATFGWKSEAYEDDADCLRAPSPGCNFREPQILENKRKSRKFVHGPSFSNCQNPQGTSESILLEKTWYTSPEILIDSVCSLESNIYSLGVLLFELFCRFESCERHSRTMSNLRHRILPPYFLSEDPKEAGFCLWLLHPEPSSRPKTSEILQSELICEVRDLSSENHLSFSIDEEDAESELLLYFLMSLEEQKNKQVSELLEKIGCLNADIEVVEKRHLLSAKFLSQTCKGPNENNECFHNESLLLKAVSTRPPTSCMEETILARNIKQLEHAYFSIRSKIELLETDVALRLDNDIIKEQDRWRLMQNGNESYSSEKPTDRLGAFFKGICKYAHYSKFEVRGILRNGDLLNSANVICSLSFDRDEDYFATAGVSKKIKIFEFSSLLNDTVDIHYPVVEMSCKSKLSCVSWNNYIKNYLASTDYDGVVQLWDASTGQGLLQYKEHQKRAWSVDFSHVDPKMLASGSDDCSVRLWSISELNCTGTIRNAANVCCVQFSSHSTHLLAFGSADYKIHCYDLRTTRIPWCTLGGHGKAVSYVKFLDPCTIVSASTDNTLKIWDLNKTTSSGLSTNACSLTLRGHTNEKNFVGLSVSDGYIACGSETNEVYAYYRSLPMPITSHKFGSFDPVSGQDTVDDSGHFVSSVFWSGKSNMVVAANSNGCIKLLQMV</sequence>
<dbReference type="EMBL" id="CM056818">
    <property type="protein sequence ID" value="KAJ8621626.1"/>
    <property type="molecule type" value="Genomic_DNA"/>
</dbReference>
<keyword evidence="2" id="KW-1185">Reference proteome</keyword>
<accession>A0ACC2KKE2</accession>
<dbReference type="Proteomes" id="UP001234297">
    <property type="component" value="Chromosome 10"/>
</dbReference>
<organism evidence="1 2">
    <name type="scientific">Persea americana</name>
    <name type="common">Avocado</name>
    <dbReference type="NCBI Taxonomy" id="3435"/>
    <lineage>
        <taxon>Eukaryota</taxon>
        <taxon>Viridiplantae</taxon>
        <taxon>Streptophyta</taxon>
        <taxon>Embryophyta</taxon>
        <taxon>Tracheophyta</taxon>
        <taxon>Spermatophyta</taxon>
        <taxon>Magnoliopsida</taxon>
        <taxon>Magnoliidae</taxon>
        <taxon>Laurales</taxon>
        <taxon>Lauraceae</taxon>
        <taxon>Persea</taxon>
    </lineage>
</organism>
<proteinExistence type="predicted"/>
<evidence type="ECO:0000313" key="1">
    <source>
        <dbReference type="EMBL" id="KAJ8621626.1"/>
    </source>
</evidence>
<comment type="caution">
    <text evidence="1">The sequence shown here is derived from an EMBL/GenBank/DDBJ whole genome shotgun (WGS) entry which is preliminary data.</text>
</comment>